<evidence type="ECO:0000256" key="7">
    <source>
        <dbReference type="ARBA" id="ARBA00022691"/>
    </source>
</evidence>
<dbReference type="Proteomes" id="UP000287766">
    <property type="component" value="Unassembled WGS sequence"/>
</dbReference>
<name>A0A7Z6ZV77_9GAMM</name>
<keyword evidence="6 9" id="KW-0808">Transferase</keyword>
<dbReference type="CDD" id="cd02440">
    <property type="entry name" value="AdoMet_MTases"/>
    <property type="match status" value="1"/>
</dbReference>
<dbReference type="InterPro" id="IPR002052">
    <property type="entry name" value="DNA_methylase_N6_adenine_CS"/>
</dbReference>
<evidence type="ECO:0000256" key="5">
    <source>
        <dbReference type="ARBA" id="ARBA00022603"/>
    </source>
</evidence>
<keyword evidence="7 9" id="KW-0949">S-adenosyl-L-methionine</keyword>
<dbReference type="InterPro" id="IPR029063">
    <property type="entry name" value="SAM-dependent_MTases_sf"/>
</dbReference>
<evidence type="ECO:0000256" key="3">
    <source>
        <dbReference type="ARBA" id="ARBA00012141"/>
    </source>
</evidence>
<evidence type="ECO:0000256" key="1">
    <source>
        <dbReference type="ARBA" id="ARBA00002649"/>
    </source>
</evidence>
<dbReference type="RefSeq" id="WP_169930664.1">
    <property type="nucleotide sequence ID" value="NZ_PIPR01000001.1"/>
</dbReference>
<sequence>MPRKPHKSTQDKNAGSLRIIGGQLRGRKLSIANVPGLRPTTDRIRETVFNWLQFEFTDAQVLDCFAGSGALGFEALSRGAQLVILVEQDRQATQLLNDHARTLSAACSGRALVQPGDVLDFLTTPPAEPMDIVFVDPPFRLDLVDRTVALLDQNQWVHEGSWVYIETEHDWRGDVPLHWRLHREKVAGQVAFRLFEVGVQQ</sequence>
<comment type="catalytic activity">
    <reaction evidence="8 9">
        <text>guanosine(966) in 16S rRNA + S-adenosyl-L-methionine = N(2)-methylguanosine(966) in 16S rRNA + S-adenosyl-L-homocysteine + H(+)</text>
        <dbReference type="Rhea" id="RHEA:23548"/>
        <dbReference type="Rhea" id="RHEA-COMP:10211"/>
        <dbReference type="Rhea" id="RHEA-COMP:10212"/>
        <dbReference type="ChEBI" id="CHEBI:15378"/>
        <dbReference type="ChEBI" id="CHEBI:57856"/>
        <dbReference type="ChEBI" id="CHEBI:59789"/>
        <dbReference type="ChEBI" id="CHEBI:74269"/>
        <dbReference type="ChEBI" id="CHEBI:74481"/>
        <dbReference type="EC" id="2.1.1.171"/>
    </reaction>
</comment>
<dbReference type="SUPFAM" id="SSF53335">
    <property type="entry name" value="S-adenosyl-L-methionine-dependent methyltransferases"/>
    <property type="match status" value="1"/>
</dbReference>
<dbReference type="Gene3D" id="3.40.50.150">
    <property type="entry name" value="Vaccinia Virus protein VP39"/>
    <property type="match status" value="1"/>
</dbReference>
<gene>
    <name evidence="10" type="primary">rsmD</name>
    <name evidence="10" type="ORF">CWE22_07250</name>
</gene>
<evidence type="ECO:0000256" key="9">
    <source>
        <dbReference type="PIRNR" id="PIRNR004553"/>
    </source>
</evidence>
<accession>A0A7Z6ZV77</accession>
<evidence type="ECO:0000256" key="2">
    <source>
        <dbReference type="ARBA" id="ARBA00005269"/>
    </source>
</evidence>
<evidence type="ECO:0000256" key="4">
    <source>
        <dbReference type="ARBA" id="ARBA00013682"/>
    </source>
</evidence>
<dbReference type="Pfam" id="PF03602">
    <property type="entry name" value="Cons_hypoth95"/>
    <property type="match status" value="1"/>
</dbReference>
<dbReference type="NCBIfam" id="TIGR00095">
    <property type="entry name" value="16S rRNA (guanine(966)-N(2))-methyltransferase RsmD"/>
    <property type="match status" value="1"/>
</dbReference>
<evidence type="ECO:0000256" key="6">
    <source>
        <dbReference type="ARBA" id="ARBA00022679"/>
    </source>
</evidence>
<comment type="similarity">
    <text evidence="2 9">Belongs to the methyltransferase superfamily. RsmD family.</text>
</comment>
<comment type="function">
    <text evidence="1 9">Specifically methylates the guanine in position 966 of 16S rRNA in the assembled 30S particle.</text>
</comment>
<organism evidence="10 11">
    <name type="scientific">Pseudidiomarina aestuarii</name>
    <dbReference type="NCBI Taxonomy" id="624146"/>
    <lineage>
        <taxon>Bacteria</taxon>
        <taxon>Pseudomonadati</taxon>
        <taxon>Pseudomonadota</taxon>
        <taxon>Gammaproteobacteria</taxon>
        <taxon>Alteromonadales</taxon>
        <taxon>Idiomarinaceae</taxon>
        <taxon>Pseudidiomarina</taxon>
    </lineage>
</organism>
<evidence type="ECO:0000256" key="8">
    <source>
        <dbReference type="ARBA" id="ARBA00048326"/>
    </source>
</evidence>
<dbReference type="PANTHER" id="PTHR43542:SF1">
    <property type="entry name" value="METHYLTRANSFERASE"/>
    <property type="match status" value="1"/>
</dbReference>
<dbReference type="InterPro" id="IPR004398">
    <property type="entry name" value="RNA_MeTrfase_RsmD"/>
</dbReference>
<dbReference type="AlphaFoldDB" id="A0A7Z6ZV77"/>
<dbReference type="GO" id="GO:0003676">
    <property type="term" value="F:nucleic acid binding"/>
    <property type="evidence" value="ECO:0007669"/>
    <property type="project" value="InterPro"/>
</dbReference>
<dbReference type="EMBL" id="PIPR01000001">
    <property type="protein sequence ID" value="RUO41936.1"/>
    <property type="molecule type" value="Genomic_DNA"/>
</dbReference>
<dbReference type="EC" id="2.1.1.171" evidence="3 9"/>
<reference evidence="11" key="1">
    <citation type="journal article" date="2018" name="Front. Microbiol.">
        <title>Genome-Based Analysis Reveals the Taxonomy and Diversity of the Family Idiomarinaceae.</title>
        <authorList>
            <person name="Liu Y."/>
            <person name="Lai Q."/>
            <person name="Shao Z."/>
        </authorList>
    </citation>
    <scope>NUCLEOTIDE SEQUENCE [LARGE SCALE GENOMIC DNA]</scope>
    <source>
        <strain evidence="11">KYW314</strain>
    </source>
</reference>
<keyword evidence="11" id="KW-1185">Reference proteome</keyword>
<keyword evidence="5 9" id="KW-0489">Methyltransferase</keyword>
<evidence type="ECO:0000313" key="10">
    <source>
        <dbReference type="EMBL" id="RUO41936.1"/>
    </source>
</evidence>
<dbReference type="PANTHER" id="PTHR43542">
    <property type="entry name" value="METHYLTRANSFERASE"/>
    <property type="match status" value="1"/>
</dbReference>
<dbReference type="PIRSF" id="PIRSF004553">
    <property type="entry name" value="CHP00095"/>
    <property type="match status" value="1"/>
</dbReference>
<evidence type="ECO:0000313" key="11">
    <source>
        <dbReference type="Proteomes" id="UP000287766"/>
    </source>
</evidence>
<dbReference type="GO" id="GO:0052913">
    <property type="term" value="F:16S rRNA (guanine(966)-N(2))-methyltransferase activity"/>
    <property type="evidence" value="ECO:0007669"/>
    <property type="project" value="UniProtKB-EC"/>
</dbReference>
<proteinExistence type="inferred from homology"/>
<dbReference type="PROSITE" id="PS00092">
    <property type="entry name" value="N6_MTASE"/>
    <property type="match status" value="1"/>
</dbReference>
<comment type="caution">
    <text evidence="10">The sequence shown here is derived from an EMBL/GenBank/DDBJ whole genome shotgun (WGS) entry which is preliminary data.</text>
</comment>
<keyword evidence="9" id="KW-0698">rRNA processing</keyword>
<protein>
    <recommendedName>
        <fullName evidence="4 9">Ribosomal RNA small subunit methyltransferase D</fullName>
        <ecNumber evidence="3 9">2.1.1.171</ecNumber>
    </recommendedName>
</protein>